<comment type="function">
    <text evidence="2">Transfers an acetyl group from acetyl-CoA to L-homoserine, forming acetyl-L-homoserine.</text>
</comment>
<dbReference type="Pfam" id="PF00561">
    <property type="entry name" value="Abhydrolase_1"/>
    <property type="match status" value="1"/>
</dbReference>
<proteinExistence type="inferred from homology"/>
<dbReference type="PANTHER" id="PTHR32268">
    <property type="entry name" value="HOMOSERINE O-ACETYLTRANSFERASE"/>
    <property type="match status" value="1"/>
</dbReference>
<comment type="subcellular location">
    <subcellularLocation>
        <location evidence="2">Cytoplasm</location>
    </subcellularLocation>
</comment>
<keyword evidence="6" id="KW-1185">Reference proteome</keyword>
<dbReference type="SUPFAM" id="SSF53474">
    <property type="entry name" value="alpha/beta-Hydrolases"/>
    <property type="match status" value="1"/>
</dbReference>
<keyword evidence="2" id="KW-0486">Methionine biosynthesis</keyword>
<dbReference type="UniPathway" id="UPA00051">
    <property type="reaction ID" value="UER00074"/>
</dbReference>
<dbReference type="InterPro" id="IPR000073">
    <property type="entry name" value="AB_hydrolase_1"/>
</dbReference>
<evidence type="ECO:0000256" key="1">
    <source>
        <dbReference type="ARBA" id="ARBA00022679"/>
    </source>
</evidence>
<keyword evidence="2" id="KW-0028">Amino-acid biosynthesis</keyword>
<dbReference type="EC" id="2.3.1.31" evidence="2"/>
<comment type="subunit">
    <text evidence="2">Homodimer.</text>
</comment>
<comment type="pathway">
    <text evidence="2">Amino-acid biosynthesis; L-methionine biosynthesis via de novo pathway; O-acetyl-L-homoserine from L-homoserine: step 1/1.</text>
</comment>
<reference evidence="5 6" key="1">
    <citation type="submission" date="2016-01" db="EMBL/GenBank/DDBJ databases">
        <title>Use of Whole Genome Sequencing to ascertain that Brevibacterium massiliense (Roux, Raoult 2009) is a later heterotypic synonym of Brevibacterium ravenspurgense (Mages 2008).</title>
        <authorList>
            <person name="Bernier A.-M."/>
            <person name="Burdz T."/>
            <person name="Huynh C."/>
            <person name="Pachecho A.L."/>
            <person name="Wiebe D."/>
            <person name="Bonner C."/>
            <person name="Bernard K."/>
        </authorList>
    </citation>
    <scope>NUCLEOTIDE SEQUENCE [LARGE SCALE GENOMIC DNA]</scope>
    <source>
        <strain evidence="5 6">CCUG56047</strain>
    </source>
</reference>
<gene>
    <name evidence="5" type="primary">metX</name>
    <name evidence="2" type="synonym">metXA</name>
    <name evidence="5" type="ORF">Bravens_01214</name>
</gene>
<dbReference type="PIRSF" id="PIRSF000443">
    <property type="entry name" value="Homoser_Ac_trans"/>
    <property type="match status" value="1"/>
</dbReference>
<dbReference type="GO" id="GO:0005737">
    <property type="term" value="C:cytoplasm"/>
    <property type="evidence" value="ECO:0007669"/>
    <property type="project" value="UniProtKB-SubCell"/>
</dbReference>
<dbReference type="EMBL" id="LQQC01000010">
    <property type="protein sequence ID" value="KXZ58177.1"/>
    <property type="molecule type" value="Genomic_DNA"/>
</dbReference>
<evidence type="ECO:0000259" key="4">
    <source>
        <dbReference type="Pfam" id="PF00561"/>
    </source>
</evidence>
<dbReference type="InterPro" id="IPR008220">
    <property type="entry name" value="HAT_MetX-like"/>
</dbReference>
<dbReference type="Gene3D" id="3.40.50.1820">
    <property type="entry name" value="alpha/beta hydrolase"/>
    <property type="match status" value="1"/>
</dbReference>
<feature type="binding site" evidence="2">
    <location>
        <position position="219"/>
    </location>
    <ligand>
        <name>substrate</name>
    </ligand>
</feature>
<keyword evidence="1 2" id="KW-0808">Transferase</keyword>
<dbReference type="AlphaFoldDB" id="A0A150H7V1"/>
<evidence type="ECO:0000256" key="2">
    <source>
        <dbReference type="HAMAP-Rule" id="MF_00296"/>
    </source>
</evidence>
<evidence type="ECO:0000313" key="6">
    <source>
        <dbReference type="Proteomes" id="UP000243589"/>
    </source>
</evidence>
<comment type="similarity">
    <text evidence="2">Belongs to the AB hydrolase superfamily. MetX family.</text>
</comment>
<dbReference type="PRINTS" id="PR00111">
    <property type="entry name" value="ABHYDROLASE"/>
</dbReference>
<dbReference type="GO" id="GO:0009086">
    <property type="term" value="P:methionine biosynthetic process"/>
    <property type="evidence" value="ECO:0007669"/>
    <property type="project" value="UniProtKB-UniRule"/>
</dbReference>
<dbReference type="HAMAP" id="MF_00296">
    <property type="entry name" value="MetX_acyltransf"/>
    <property type="match status" value="1"/>
</dbReference>
<accession>A0A150H7V1</accession>
<evidence type="ECO:0000256" key="3">
    <source>
        <dbReference type="PIRSR" id="PIRSR000443-1"/>
    </source>
</evidence>
<organism evidence="5 6">
    <name type="scientific">Brevibacterium ravenspurgense</name>
    <dbReference type="NCBI Taxonomy" id="479117"/>
    <lineage>
        <taxon>Bacteria</taxon>
        <taxon>Bacillati</taxon>
        <taxon>Actinomycetota</taxon>
        <taxon>Actinomycetes</taxon>
        <taxon>Micrococcales</taxon>
        <taxon>Brevibacteriaceae</taxon>
        <taxon>Brevibacterium</taxon>
    </lineage>
</organism>
<protein>
    <recommendedName>
        <fullName evidence="2">Homoserine O-acetyltransferase</fullName>
        <shortName evidence="2">HAT</shortName>
        <ecNumber evidence="2">2.3.1.31</ecNumber>
    </recommendedName>
    <alternativeName>
        <fullName evidence="2">Homoserine transacetylase</fullName>
        <shortName evidence="2">HTA</shortName>
    </alternativeName>
</protein>
<feature type="active site" description="Nucleophile" evidence="2 3">
    <location>
        <position position="149"/>
    </location>
</feature>
<dbReference type="GO" id="GO:0004414">
    <property type="term" value="F:homoserine O-acetyltransferase activity"/>
    <property type="evidence" value="ECO:0007669"/>
    <property type="project" value="UniProtKB-UniRule"/>
</dbReference>
<evidence type="ECO:0000313" key="5">
    <source>
        <dbReference type="EMBL" id="KXZ58177.1"/>
    </source>
</evidence>
<dbReference type="RefSeq" id="WP_062021341.1">
    <property type="nucleotide sequence ID" value="NZ_LQQC01000010.1"/>
</dbReference>
<dbReference type="NCBIfam" id="TIGR01392">
    <property type="entry name" value="homoserO_Ac_trn"/>
    <property type="match status" value="1"/>
</dbReference>
<keyword evidence="2 5" id="KW-0012">Acyltransferase</keyword>
<comment type="caution">
    <text evidence="2">Lacks conserved residue(s) required for the propagation of feature annotation.</text>
</comment>
<comment type="catalytic activity">
    <reaction evidence="2">
        <text>L-homoserine + acetyl-CoA = O-acetyl-L-homoserine + CoA</text>
        <dbReference type="Rhea" id="RHEA:13701"/>
        <dbReference type="ChEBI" id="CHEBI:57287"/>
        <dbReference type="ChEBI" id="CHEBI:57288"/>
        <dbReference type="ChEBI" id="CHEBI:57476"/>
        <dbReference type="ChEBI" id="CHEBI:57716"/>
        <dbReference type="EC" id="2.3.1.31"/>
    </reaction>
</comment>
<comment type="caution">
    <text evidence="5">The sequence shown here is derived from an EMBL/GenBank/DDBJ whole genome shotgun (WGS) entry which is preliminary data.</text>
</comment>
<dbReference type="NCBIfam" id="NF001209">
    <property type="entry name" value="PRK00175.1"/>
    <property type="match status" value="1"/>
</dbReference>
<feature type="domain" description="AB hydrolase-1" evidence="4">
    <location>
        <begin position="42"/>
        <end position="346"/>
    </location>
</feature>
<sequence length="359" mass="38698">MTVTSVNRVLEIDGFTLESGVLDHISLAYETFGTLNAEKSNAVIVEHALTGDSHVTSGRTDSRAAGAAPGWWEELVGPGRPIDTDRFFVICTNALGGCTGTTGPLSTAPDGLPYGGRFPRVSIRDMARLELLLLDHLGIDHLYAAIGGSMGGARALELALEAPERVQRLTVLAAPAYSEADQIAWAHAQVAAITMDPDYAGGDYAALGSVPERGLGLARQIAHLTYRSDAELNSRFGRNLQHMSDDPYYAVQSYLDYHGDKLVGRFDAQAYILLTEALRDHDVRRGRADTLNEALARYTGPALVLSLSTDRLYPPKQVKLIADNLPGQVEYAEIPTDVGHDGFLTEARAVGAYVSQFLS</sequence>
<dbReference type="PATRIC" id="fig|479117.4.peg.1210"/>
<dbReference type="Proteomes" id="UP000243589">
    <property type="component" value="Unassembled WGS sequence"/>
</dbReference>
<dbReference type="InterPro" id="IPR029058">
    <property type="entry name" value="AB_hydrolase_fold"/>
</dbReference>
<name>A0A150H7V1_9MICO</name>
<feature type="active site" evidence="2 3">
    <location>
        <position position="340"/>
    </location>
</feature>
<dbReference type="GO" id="GO:0009092">
    <property type="term" value="P:homoserine metabolic process"/>
    <property type="evidence" value="ECO:0007669"/>
    <property type="project" value="TreeGrafter"/>
</dbReference>
<feature type="binding site" evidence="2">
    <location>
        <position position="341"/>
    </location>
    <ligand>
        <name>substrate</name>
    </ligand>
</feature>
<keyword evidence="2" id="KW-0963">Cytoplasm</keyword>
<feature type="active site" evidence="2 3">
    <location>
        <position position="310"/>
    </location>
</feature>
<dbReference type="PANTHER" id="PTHR32268:SF11">
    <property type="entry name" value="HOMOSERINE O-ACETYLTRANSFERASE"/>
    <property type="match status" value="1"/>
</dbReference>